<evidence type="ECO:0000313" key="2">
    <source>
        <dbReference type="EMBL" id="UHR49712.1"/>
    </source>
</evidence>
<accession>A0A8K1XG71</accession>
<reference evidence="2" key="1">
    <citation type="submission" date="2021-05" db="EMBL/GenBank/DDBJ databases">
        <authorList>
            <person name="Feng G."/>
        </authorList>
    </citation>
    <scope>NUCLEOTIDE SEQUENCE</scope>
    <source>
        <strain evidence="2">HTTLSY278</strain>
    </source>
</reference>
<organism evidence="2">
    <name type="scientific">Sanya narnavirus 8</name>
    <dbReference type="NCBI Taxonomy" id="2905320"/>
    <lineage>
        <taxon>Viruses</taxon>
        <taxon>Riboviria</taxon>
        <taxon>Orthornavirae</taxon>
        <taxon>Lenarviricota</taxon>
        <taxon>Amabiliviricetes</taxon>
        <taxon>Wolframvirales</taxon>
        <taxon>Narnaviridae</taxon>
        <taxon>Narnavirus</taxon>
    </lineage>
</organism>
<evidence type="ECO:0000256" key="1">
    <source>
        <dbReference type="SAM" id="MobiDB-lite"/>
    </source>
</evidence>
<sequence length="675" mass="74718">MAPNRSVTNETRTLGRLQRLNAPWLGREVPPERVPYALKHPRIRWRVEHIHPACILGGVNFINVIDESVKLRADNLGHVAHPFARMAKTAKSRGELRWSTKSSCLGSHAFTEDSGYTPQCLPLWCKVVALVHDSSTVAHELLERVRVEVPTPAVGADEAKRLAKRPTLLAKKGFPLMQSTAYRCYSLRVGSNITGSGNTQHVISADGGQAAEYPTAPAIDQSEHRKGQWCPHEAPTLHRDQDMCGPFSDQTRNVVQPLDVSFGERRKTVSDIVLPLANAKAVAREVKVGRVQARLAKTAEDGLDSTMSEPVCRLRQISTKIVLITTQGTREAAYQPSCTLDPTRELVGTRVLSSNNWEDTLAGQCPCSKETTGRYGNHTDLRALLSQWSGVVRHHGARTYRGRPEVFHRKQGAIPCQDIWILLVLKRSCSTLAEKAVQERVLPGEGRRTTGYCQDPDLHLRPHHVAVQIGSYPIAKVLVVPPFRPWALFHRVLARRTMCPSKLLSQRITHEVNHVVFESGLDVVRNYELTGDVGSMVQKSTRDDGSSGLRQGAGASREREAAPWRLPDNPSKPSLYLHGHTRGITDFPIRECNITKGHREVFNDLRQPVGTAGAGADNPAPERPATMLLRNSTGNETRPHSLPDSCGAIDTTPMGLLPPRFLEEGRGTYYTAKKK</sequence>
<protein>
    <submittedName>
        <fullName evidence="2">Uncharacterized protein</fullName>
    </submittedName>
</protein>
<feature type="region of interest" description="Disordered" evidence="1">
    <location>
        <begin position="535"/>
        <end position="579"/>
    </location>
</feature>
<proteinExistence type="predicted"/>
<gene>
    <name evidence="2" type="ORF">SaNV8_gp2</name>
</gene>
<name>A0A8K1XG71_9VIRU</name>
<dbReference type="EMBL" id="MZ209894">
    <property type="protein sequence ID" value="UHR49712.1"/>
    <property type="molecule type" value="Genomic_RNA"/>
</dbReference>
<feature type="region of interest" description="Disordered" evidence="1">
    <location>
        <begin position="631"/>
        <end position="660"/>
    </location>
</feature>